<reference evidence="13 14" key="1">
    <citation type="submission" date="2013-03" db="EMBL/GenBank/DDBJ databases">
        <title>The Genome Sequence of Capronia epimyces CBS 606.96.</title>
        <authorList>
            <consortium name="The Broad Institute Genomics Platform"/>
            <person name="Cuomo C."/>
            <person name="de Hoog S."/>
            <person name="Gorbushina A."/>
            <person name="Walker B."/>
            <person name="Young S.K."/>
            <person name="Zeng Q."/>
            <person name="Gargeya S."/>
            <person name="Fitzgerald M."/>
            <person name="Haas B."/>
            <person name="Abouelleil A."/>
            <person name="Allen A.W."/>
            <person name="Alvarado L."/>
            <person name="Arachchi H.M."/>
            <person name="Berlin A.M."/>
            <person name="Chapman S.B."/>
            <person name="Gainer-Dewar J."/>
            <person name="Goldberg J."/>
            <person name="Griggs A."/>
            <person name="Gujja S."/>
            <person name="Hansen M."/>
            <person name="Howarth C."/>
            <person name="Imamovic A."/>
            <person name="Ireland A."/>
            <person name="Larimer J."/>
            <person name="McCowan C."/>
            <person name="Murphy C."/>
            <person name="Pearson M."/>
            <person name="Poon T.W."/>
            <person name="Priest M."/>
            <person name="Roberts A."/>
            <person name="Saif S."/>
            <person name="Shea T."/>
            <person name="Sisk P."/>
            <person name="Sykes S."/>
            <person name="Wortman J."/>
            <person name="Nusbaum C."/>
            <person name="Birren B."/>
        </authorList>
    </citation>
    <scope>NUCLEOTIDE SEQUENCE [LARGE SCALE GENOMIC DNA]</scope>
    <source>
        <strain evidence="13 14">CBS 606.96</strain>
    </source>
</reference>
<dbReference type="GO" id="GO:0008106">
    <property type="term" value="F:alcohol dehydrogenase (NADP+) activity"/>
    <property type="evidence" value="ECO:0007669"/>
    <property type="project" value="UniProtKB-EC"/>
</dbReference>
<feature type="domain" description="Enoyl reductase (ER)" evidence="12">
    <location>
        <begin position="20"/>
        <end position="354"/>
    </location>
</feature>
<organism evidence="13 14">
    <name type="scientific">Capronia epimyces CBS 606.96</name>
    <dbReference type="NCBI Taxonomy" id="1182542"/>
    <lineage>
        <taxon>Eukaryota</taxon>
        <taxon>Fungi</taxon>
        <taxon>Dikarya</taxon>
        <taxon>Ascomycota</taxon>
        <taxon>Pezizomycotina</taxon>
        <taxon>Eurotiomycetes</taxon>
        <taxon>Chaetothyriomycetidae</taxon>
        <taxon>Chaetothyriales</taxon>
        <taxon>Herpotrichiellaceae</taxon>
        <taxon>Capronia</taxon>
    </lineage>
</organism>
<accession>W9YGE7</accession>
<dbReference type="Proteomes" id="UP000019478">
    <property type="component" value="Unassembled WGS sequence"/>
</dbReference>
<dbReference type="SUPFAM" id="SSF50129">
    <property type="entry name" value="GroES-like"/>
    <property type="match status" value="1"/>
</dbReference>
<evidence type="ECO:0000256" key="2">
    <source>
        <dbReference type="ARBA" id="ARBA00008072"/>
    </source>
</evidence>
<evidence type="ECO:0000313" key="14">
    <source>
        <dbReference type="Proteomes" id="UP000019478"/>
    </source>
</evidence>
<dbReference type="EMBL" id="AMGY01000002">
    <property type="protein sequence ID" value="EXJ88755.1"/>
    <property type="molecule type" value="Genomic_DNA"/>
</dbReference>
<evidence type="ECO:0000256" key="4">
    <source>
        <dbReference type="ARBA" id="ARBA00022553"/>
    </source>
</evidence>
<keyword evidence="14" id="KW-1185">Reference proteome</keyword>
<comment type="subunit">
    <text evidence="3">Homodimer.</text>
</comment>
<evidence type="ECO:0000259" key="12">
    <source>
        <dbReference type="SMART" id="SM00829"/>
    </source>
</evidence>
<dbReference type="HOGENOM" id="CLU_026673_20_2_1"/>
<dbReference type="GeneID" id="19165952"/>
<dbReference type="SMART" id="SM00829">
    <property type="entry name" value="PKS_ER"/>
    <property type="match status" value="1"/>
</dbReference>
<comment type="similarity">
    <text evidence="2 11">Belongs to the zinc-containing alcohol dehydrogenase family.</text>
</comment>
<dbReference type="InterPro" id="IPR011032">
    <property type="entry name" value="GroES-like_sf"/>
</dbReference>
<protein>
    <recommendedName>
        <fullName evidence="9">alcohol dehydrogenase (NADP(+))</fullName>
        <ecNumber evidence="9">1.1.1.2</ecNumber>
    </recommendedName>
</protein>
<dbReference type="InterPro" id="IPR002328">
    <property type="entry name" value="ADH_Zn_CS"/>
</dbReference>
<dbReference type="eggNOG" id="KOG0023">
    <property type="taxonomic scope" value="Eukaryota"/>
</dbReference>
<keyword evidence="7" id="KW-0521">NADP</keyword>
<evidence type="ECO:0000256" key="5">
    <source>
        <dbReference type="ARBA" id="ARBA00022723"/>
    </source>
</evidence>
<dbReference type="InterPro" id="IPR013149">
    <property type="entry name" value="ADH-like_C"/>
</dbReference>
<sequence length="373" mass="40196">MSPNYKFQGWMGLDKDAAKGKMVWQEYTPKPFEETDIDIQITHCGICGSDLHVLRSGWSASLYPVCVGHEIVGVAVRVGSKAEGGIRVGDRVGVGAQSSSCLKPDCEQCSGGAENYCQNHQTGTYSSKYPDGSKSYGGYADYWRGPSHFVFKIPDALPSDVAAPMLCAGITAFSPLKRLGAGPGKRVGIVGVGGLGHFGILAAKALEVDKLVALSRTSSKKADALEMGATDFIATDEDEDWAAKHANSLDIIICTVDSPKMPLAKYLRLLRVGGTFVQVGAPEDRLPPFNILPLLAKDLKIAGSSVGSPAEIREMLDLFAKKGVHTWNNNVPLKDANKAILDMDAGKARYRFVLVNEKHVSQVERNEARENKL</sequence>
<dbReference type="GO" id="GO:0006066">
    <property type="term" value="P:alcohol metabolic process"/>
    <property type="evidence" value="ECO:0007669"/>
    <property type="project" value="UniProtKB-ARBA"/>
</dbReference>
<proteinExistence type="inferred from homology"/>
<dbReference type="Gene3D" id="3.90.180.10">
    <property type="entry name" value="Medium-chain alcohol dehydrogenases, catalytic domain"/>
    <property type="match status" value="1"/>
</dbReference>
<dbReference type="Pfam" id="PF00107">
    <property type="entry name" value="ADH_zinc_N"/>
    <property type="match status" value="1"/>
</dbReference>
<evidence type="ECO:0000256" key="10">
    <source>
        <dbReference type="ARBA" id="ARBA00050997"/>
    </source>
</evidence>
<dbReference type="PROSITE" id="PS00059">
    <property type="entry name" value="ADH_ZINC"/>
    <property type="match status" value="1"/>
</dbReference>
<evidence type="ECO:0000256" key="6">
    <source>
        <dbReference type="ARBA" id="ARBA00022833"/>
    </source>
</evidence>
<keyword evidence="6 11" id="KW-0862">Zinc</keyword>
<dbReference type="AlphaFoldDB" id="W9YGE7"/>
<evidence type="ECO:0000256" key="11">
    <source>
        <dbReference type="RuleBase" id="RU361277"/>
    </source>
</evidence>
<name>W9YGE7_9EURO</name>
<dbReference type="PANTHER" id="PTHR42683">
    <property type="entry name" value="ALDEHYDE REDUCTASE"/>
    <property type="match status" value="1"/>
</dbReference>
<evidence type="ECO:0000256" key="9">
    <source>
        <dbReference type="ARBA" id="ARBA00024074"/>
    </source>
</evidence>
<evidence type="ECO:0000256" key="1">
    <source>
        <dbReference type="ARBA" id="ARBA00001947"/>
    </source>
</evidence>
<dbReference type="RefSeq" id="XP_007730152.1">
    <property type="nucleotide sequence ID" value="XM_007731962.1"/>
</dbReference>
<dbReference type="CDD" id="cd05283">
    <property type="entry name" value="CAD1"/>
    <property type="match status" value="1"/>
</dbReference>
<dbReference type="SUPFAM" id="SSF51735">
    <property type="entry name" value="NAD(P)-binding Rossmann-fold domains"/>
    <property type="match status" value="1"/>
</dbReference>
<evidence type="ECO:0000256" key="7">
    <source>
        <dbReference type="ARBA" id="ARBA00022857"/>
    </source>
</evidence>
<dbReference type="InterPro" id="IPR020843">
    <property type="entry name" value="ER"/>
</dbReference>
<dbReference type="FunFam" id="3.40.50.720:FF:000158">
    <property type="entry name" value="Zinc-binding alcohol dehydrogenase"/>
    <property type="match status" value="1"/>
</dbReference>
<dbReference type="InterPro" id="IPR047109">
    <property type="entry name" value="CAD-like"/>
</dbReference>
<dbReference type="Pfam" id="PF08240">
    <property type="entry name" value="ADH_N"/>
    <property type="match status" value="1"/>
</dbReference>
<comment type="cofactor">
    <cofactor evidence="1 11">
        <name>Zn(2+)</name>
        <dbReference type="ChEBI" id="CHEBI:29105"/>
    </cofactor>
</comment>
<comment type="caution">
    <text evidence="13">The sequence shown here is derived from an EMBL/GenBank/DDBJ whole genome shotgun (WGS) entry which is preliminary data.</text>
</comment>
<keyword evidence="4" id="KW-0597">Phosphoprotein</keyword>
<dbReference type="EC" id="1.1.1.2" evidence="9"/>
<dbReference type="InterPro" id="IPR013154">
    <property type="entry name" value="ADH-like_N"/>
</dbReference>
<keyword evidence="8" id="KW-0560">Oxidoreductase</keyword>
<dbReference type="GO" id="GO:0008270">
    <property type="term" value="F:zinc ion binding"/>
    <property type="evidence" value="ECO:0007669"/>
    <property type="project" value="InterPro"/>
</dbReference>
<dbReference type="InterPro" id="IPR036291">
    <property type="entry name" value="NAD(P)-bd_dom_sf"/>
</dbReference>
<evidence type="ECO:0000313" key="13">
    <source>
        <dbReference type="EMBL" id="EXJ88755.1"/>
    </source>
</evidence>
<evidence type="ECO:0000256" key="8">
    <source>
        <dbReference type="ARBA" id="ARBA00023002"/>
    </source>
</evidence>
<evidence type="ECO:0000256" key="3">
    <source>
        <dbReference type="ARBA" id="ARBA00011738"/>
    </source>
</evidence>
<dbReference type="Gene3D" id="3.40.50.720">
    <property type="entry name" value="NAD(P)-binding Rossmann-like Domain"/>
    <property type="match status" value="1"/>
</dbReference>
<gene>
    <name evidence="13" type="ORF">A1O3_01819</name>
</gene>
<comment type="catalytic activity">
    <reaction evidence="10">
        <text>a primary alcohol + NADP(+) = an aldehyde + NADPH + H(+)</text>
        <dbReference type="Rhea" id="RHEA:15937"/>
        <dbReference type="ChEBI" id="CHEBI:15378"/>
        <dbReference type="ChEBI" id="CHEBI:15734"/>
        <dbReference type="ChEBI" id="CHEBI:17478"/>
        <dbReference type="ChEBI" id="CHEBI:57783"/>
        <dbReference type="ChEBI" id="CHEBI:58349"/>
        <dbReference type="EC" id="1.1.1.2"/>
    </reaction>
    <physiologicalReaction direction="left-to-right" evidence="10">
        <dbReference type="Rhea" id="RHEA:15938"/>
    </physiologicalReaction>
    <physiologicalReaction direction="right-to-left" evidence="10">
        <dbReference type="Rhea" id="RHEA:15939"/>
    </physiologicalReaction>
</comment>
<dbReference type="OrthoDB" id="1879366at2759"/>
<keyword evidence="5 11" id="KW-0479">Metal-binding</keyword>
<dbReference type="STRING" id="1182542.W9YGE7"/>